<dbReference type="Pfam" id="PF18759">
    <property type="entry name" value="Plavaka"/>
    <property type="match status" value="1"/>
</dbReference>
<dbReference type="InterPro" id="IPR049233">
    <property type="entry name" value="DUF6830"/>
</dbReference>
<dbReference type="Proteomes" id="UP000053989">
    <property type="component" value="Unassembled WGS sequence"/>
</dbReference>
<protein>
    <recommendedName>
        <fullName evidence="1">DUF6830 domain-containing protein</fullName>
    </recommendedName>
</protein>
<dbReference type="HOGENOM" id="CLU_006344_10_2_1"/>
<organism evidence="2 3">
    <name type="scientific">Scleroderma citrinum Foug A</name>
    <dbReference type="NCBI Taxonomy" id="1036808"/>
    <lineage>
        <taxon>Eukaryota</taxon>
        <taxon>Fungi</taxon>
        <taxon>Dikarya</taxon>
        <taxon>Basidiomycota</taxon>
        <taxon>Agaricomycotina</taxon>
        <taxon>Agaricomycetes</taxon>
        <taxon>Agaricomycetidae</taxon>
        <taxon>Boletales</taxon>
        <taxon>Sclerodermatineae</taxon>
        <taxon>Sclerodermataceae</taxon>
        <taxon>Scleroderma</taxon>
    </lineage>
</organism>
<evidence type="ECO:0000259" key="1">
    <source>
        <dbReference type="Pfam" id="PF20722"/>
    </source>
</evidence>
<dbReference type="InterPro" id="IPR041078">
    <property type="entry name" value="Plavaka"/>
</dbReference>
<dbReference type="InParanoid" id="A0A0C3D5J3"/>
<reference evidence="3" key="2">
    <citation type="submission" date="2015-01" db="EMBL/GenBank/DDBJ databases">
        <title>Evolutionary Origins and Diversification of the Mycorrhizal Mutualists.</title>
        <authorList>
            <consortium name="DOE Joint Genome Institute"/>
            <consortium name="Mycorrhizal Genomics Consortium"/>
            <person name="Kohler A."/>
            <person name="Kuo A."/>
            <person name="Nagy L.G."/>
            <person name="Floudas D."/>
            <person name="Copeland A."/>
            <person name="Barry K.W."/>
            <person name="Cichocki N."/>
            <person name="Veneault-Fourrey C."/>
            <person name="LaButti K."/>
            <person name="Lindquist E.A."/>
            <person name="Lipzen A."/>
            <person name="Lundell T."/>
            <person name="Morin E."/>
            <person name="Murat C."/>
            <person name="Riley R."/>
            <person name="Ohm R."/>
            <person name="Sun H."/>
            <person name="Tunlid A."/>
            <person name="Henrissat B."/>
            <person name="Grigoriev I.V."/>
            <person name="Hibbett D.S."/>
            <person name="Martin F."/>
        </authorList>
    </citation>
    <scope>NUCLEOTIDE SEQUENCE [LARGE SCALE GENOMIC DNA]</scope>
    <source>
        <strain evidence="3">Foug A</strain>
    </source>
</reference>
<evidence type="ECO:0000313" key="3">
    <source>
        <dbReference type="Proteomes" id="UP000053989"/>
    </source>
</evidence>
<reference evidence="2 3" key="1">
    <citation type="submission" date="2014-04" db="EMBL/GenBank/DDBJ databases">
        <authorList>
            <consortium name="DOE Joint Genome Institute"/>
            <person name="Kuo A."/>
            <person name="Kohler A."/>
            <person name="Nagy L.G."/>
            <person name="Floudas D."/>
            <person name="Copeland A."/>
            <person name="Barry K.W."/>
            <person name="Cichocki N."/>
            <person name="Veneault-Fourrey C."/>
            <person name="LaButti K."/>
            <person name="Lindquist E.A."/>
            <person name="Lipzen A."/>
            <person name="Lundell T."/>
            <person name="Morin E."/>
            <person name="Murat C."/>
            <person name="Sun H."/>
            <person name="Tunlid A."/>
            <person name="Henrissat B."/>
            <person name="Grigoriev I.V."/>
            <person name="Hibbett D.S."/>
            <person name="Martin F."/>
            <person name="Nordberg H.P."/>
            <person name="Cantor M.N."/>
            <person name="Hua S.X."/>
        </authorList>
    </citation>
    <scope>NUCLEOTIDE SEQUENCE [LARGE SCALE GENOMIC DNA]</scope>
    <source>
        <strain evidence="2 3">Foug A</strain>
    </source>
</reference>
<proteinExistence type="predicted"/>
<dbReference type="OrthoDB" id="3232986at2759"/>
<sequence>MPKAFKRKLCRVERMLFCPSCGKRFANETRVLQHMNQPSTTCASWINELSQAYWHNSYYSYAPTWSHTQTTAQYQPYLDHDIIPEDDNAHGGFVVDEDFAYNPDDGQQEDVPGLVIDAHPSTPSIYPGGTTFMDQFFADQYADFRRENLYYPFASRIDWQLASWLLRSHLSMAAIDDFLSLELIKQLPISFRSAKELRRHAEMLPSGPRWKSHTLRPEVPTKHKVAIYYRDPIECLQSLLSHPLFAPHISFVPRKVWTSAAWVVRVYEDWLSGDHAWNLQIPDGASLLGIVLSSDKTNISVMSGNRMAHPLLLSLANIDSDIRSKGSLHAHILLVLLPVTSFIHKTTRVRSLLSDRLVHETLDFMLKPLKVAAAVGIMMSDPISNLRYCFTPLVAYIADTPEQCLVAGVSPKASPVSIATYKDFRDADPHPQRTATKTLEEIERACTEANPNNFEEFLKVCRCLFLNGVHMPFWHNWALCDPLIFLPPEVLHMFHRLFWDHDLQWCILVVGPEELDYQLSLIQMPVGYCSFAEGVLKLKQVTGHDHRAMQRYIIGAIAGAVPVKFLTAVATLLNFCYLAQMPCFDDNTLHRVEAVLRAFHANKIAIITAGEGSEEEDGDEEDGHEPDAEALHILHYYSPILTVIDYFKMAKEVASSAIPDAVLPHRIFVTSTTAFRLATKPSLQTTIDEASEKYGLADLRLAITDYFRCVDRTMQATLATDGMQIWFKVRVQQPRYHDRQSLEAPQSLLASPPSPRLPNGRYDFAIISEMDKSDWPSNRLRGHSVVQVCLIFRLLCSDVFLAYVQRLNATIPSSNTFDSTAGMHVLKCAIRNNGTRAGEVIPLCYIRSPAHVIPRFRKEANSRLTAHTSYELSNEFWLNKYWNKEFFYALSLSTIT</sequence>
<dbReference type="EMBL" id="KN822123">
    <property type="protein sequence ID" value="KIM56070.1"/>
    <property type="molecule type" value="Genomic_DNA"/>
</dbReference>
<dbReference type="Pfam" id="PF20722">
    <property type="entry name" value="DUF6830"/>
    <property type="match status" value="1"/>
</dbReference>
<evidence type="ECO:0000313" key="2">
    <source>
        <dbReference type="EMBL" id="KIM56070.1"/>
    </source>
</evidence>
<name>A0A0C3D5J3_9AGAM</name>
<feature type="domain" description="DUF6830" evidence="1">
    <location>
        <begin position="645"/>
        <end position="787"/>
    </location>
</feature>
<dbReference type="AlphaFoldDB" id="A0A0C3D5J3"/>
<keyword evidence="3" id="KW-1185">Reference proteome</keyword>
<gene>
    <name evidence="2" type="ORF">SCLCIDRAFT_29874</name>
</gene>
<accession>A0A0C3D5J3</accession>